<dbReference type="PANTHER" id="PTHR11814">
    <property type="entry name" value="SULFATE TRANSPORTER"/>
    <property type="match status" value="1"/>
</dbReference>
<dbReference type="InterPro" id="IPR002645">
    <property type="entry name" value="STAS_dom"/>
</dbReference>
<evidence type="ECO:0000256" key="2">
    <source>
        <dbReference type="ARBA" id="ARBA00022692"/>
    </source>
</evidence>
<dbReference type="CDD" id="cd07042">
    <property type="entry name" value="STAS_SulP_like_sulfate_transporter"/>
    <property type="match status" value="1"/>
</dbReference>
<dbReference type="EMBL" id="CP097562">
    <property type="protein sequence ID" value="USF23898.1"/>
    <property type="molecule type" value="Genomic_DNA"/>
</dbReference>
<feature type="transmembrane region" description="Helical" evidence="5">
    <location>
        <begin position="330"/>
        <end position="360"/>
    </location>
</feature>
<feature type="transmembrane region" description="Helical" evidence="5">
    <location>
        <begin position="166"/>
        <end position="193"/>
    </location>
</feature>
<dbReference type="InterPro" id="IPR011547">
    <property type="entry name" value="SLC26A/SulP_dom"/>
</dbReference>
<feature type="transmembrane region" description="Helical" evidence="5">
    <location>
        <begin position="99"/>
        <end position="118"/>
    </location>
</feature>
<keyword evidence="2 5" id="KW-0812">Transmembrane</keyword>
<dbReference type="KEGG" id="msch:N508_000971"/>
<dbReference type="InterPro" id="IPR001902">
    <property type="entry name" value="SLC26A/SulP_fam"/>
</dbReference>
<keyword evidence="4 5" id="KW-0472">Membrane</keyword>
<dbReference type="InterPro" id="IPR036513">
    <property type="entry name" value="STAS_dom_sf"/>
</dbReference>
<evidence type="ECO:0000313" key="7">
    <source>
        <dbReference type="Proteomes" id="UP000017429"/>
    </source>
</evidence>
<evidence type="ECO:0000256" key="1">
    <source>
        <dbReference type="ARBA" id="ARBA00004141"/>
    </source>
</evidence>
<evidence type="ECO:0000313" key="6">
    <source>
        <dbReference type="EMBL" id="USF23898.1"/>
    </source>
</evidence>
<feature type="transmembrane region" description="Helical" evidence="5">
    <location>
        <begin position="76"/>
        <end position="93"/>
    </location>
</feature>
<accession>V2QDT7</accession>
<dbReference type="PROSITE" id="PS50801">
    <property type="entry name" value="STAS"/>
    <property type="match status" value="1"/>
</dbReference>
<dbReference type="Proteomes" id="UP000017429">
    <property type="component" value="Chromosome"/>
</dbReference>
<organism evidence="6 7">
    <name type="scientific">Mucispirillum schaedleri ASF457</name>
    <dbReference type="NCBI Taxonomy" id="1379858"/>
    <lineage>
        <taxon>Bacteria</taxon>
        <taxon>Pseudomonadati</taxon>
        <taxon>Deferribacterota</taxon>
        <taxon>Deferribacteres</taxon>
        <taxon>Deferribacterales</taxon>
        <taxon>Mucispirillaceae</taxon>
        <taxon>Mucispirillum</taxon>
    </lineage>
</organism>
<proteinExistence type="predicted"/>
<dbReference type="SUPFAM" id="SSF52091">
    <property type="entry name" value="SpoIIaa-like"/>
    <property type="match status" value="1"/>
</dbReference>
<gene>
    <name evidence="6" type="primary">dauA</name>
    <name evidence="6" type="ORF">N508_000971</name>
</gene>
<dbReference type="Gene3D" id="3.30.750.24">
    <property type="entry name" value="STAS domain"/>
    <property type="match status" value="1"/>
</dbReference>
<feature type="transmembrane region" description="Helical" evidence="5">
    <location>
        <begin position="250"/>
        <end position="273"/>
    </location>
</feature>
<dbReference type="eggNOG" id="COG0659">
    <property type="taxonomic scope" value="Bacteria"/>
</dbReference>
<evidence type="ECO:0000256" key="5">
    <source>
        <dbReference type="SAM" id="Phobius"/>
    </source>
</evidence>
<feature type="transmembrane region" description="Helical" evidence="5">
    <location>
        <begin position="380"/>
        <end position="410"/>
    </location>
</feature>
<dbReference type="Pfam" id="PF00916">
    <property type="entry name" value="Sulfate_transp"/>
    <property type="match status" value="1"/>
</dbReference>
<evidence type="ECO:0000256" key="3">
    <source>
        <dbReference type="ARBA" id="ARBA00022989"/>
    </source>
</evidence>
<keyword evidence="3 5" id="KW-1133">Transmembrane helix</keyword>
<dbReference type="Pfam" id="PF01740">
    <property type="entry name" value="STAS"/>
    <property type="match status" value="1"/>
</dbReference>
<dbReference type="OrthoDB" id="9771198at2"/>
<dbReference type="GO" id="GO:0055085">
    <property type="term" value="P:transmembrane transport"/>
    <property type="evidence" value="ECO:0007669"/>
    <property type="project" value="InterPro"/>
</dbReference>
<name>V2QDT7_9BACT</name>
<comment type="subcellular location">
    <subcellularLocation>
        <location evidence="1">Membrane</location>
        <topology evidence="1">Multi-pass membrane protein</topology>
    </subcellularLocation>
</comment>
<reference evidence="6" key="2">
    <citation type="submission" date="2022-05" db="EMBL/GenBank/DDBJ databases">
        <authorList>
            <person name="Proctor A.L."/>
            <person name="Phillips G.J."/>
            <person name="Wannemuehler M.J."/>
        </authorList>
    </citation>
    <scope>NUCLEOTIDE SEQUENCE</scope>
    <source>
        <strain evidence="6">ASF457</strain>
    </source>
</reference>
<dbReference type="RefSeq" id="WP_023275268.1">
    <property type="nucleotide sequence ID" value="NZ_CP097562.1"/>
</dbReference>
<reference evidence="6" key="3">
    <citation type="submission" date="2022-06" db="EMBL/GenBank/DDBJ databases">
        <title>Resources to Facilitate Use of the Altered Schaedler Flora (ASF) Mouse Model to Study Microbiome Function.</title>
        <authorList>
            <person name="Proctor A."/>
            <person name="Parvinroo S."/>
            <person name="Richie T."/>
            <person name="Jia X."/>
            <person name="Lee S.T.M."/>
            <person name="Karp P.D."/>
            <person name="Paley S."/>
            <person name="Kostic A.D."/>
            <person name="Pierre J.F."/>
            <person name="Wannemuehler M.J."/>
            <person name="Phillips G.J."/>
        </authorList>
    </citation>
    <scope>NUCLEOTIDE SEQUENCE</scope>
    <source>
        <strain evidence="6">ASF457</strain>
    </source>
</reference>
<dbReference type="AlphaFoldDB" id="V2QDT7"/>
<feature type="transmembrane region" description="Helical" evidence="5">
    <location>
        <begin position="200"/>
        <end position="219"/>
    </location>
</feature>
<protein>
    <submittedName>
        <fullName evidence="6">C4-dicarboxylic acid transporter DauA</fullName>
    </submittedName>
</protein>
<dbReference type="NCBIfam" id="TIGR00815">
    <property type="entry name" value="sulP"/>
    <property type="match status" value="1"/>
</dbReference>
<reference evidence="6" key="1">
    <citation type="journal article" date="2014" name="Genome Announc.">
        <title>Draft genome sequences of the altered schaedler flora, a defined bacterial community from gnotobiotic mice.</title>
        <authorList>
            <person name="Wannemuehler M.J."/>
            <person name="Overstreet A.M."/>
            <person name="Ward D.V."/>
            <person name="Phillips G.J."/>
        </authorList>
    </citation>
    <scope>NUCLEOTIDE SEQUENCE</scope>
    <source>
        <strain evidence="6">ASF457</strain>
    </source>
</reference>
<sequence>MASKERFVPVFFEVIRNYSLALFKKDLFAGITVGIVAVPLALAFAIASGATPSQGIFTAVIAGFFISFLGGSRYQIGGPTGAFVIIIYGIIAQHGYDGLIIATIMAGIILICLGIARVGSFIKFIPYPVTTGFTAGIGVVIFSSQIKDFLGLTYKETSPEFIDKWISIFSNLSTINISSAAIGAGTVIIILIIRKMSTNIPSHVVAIVISTAACFLLGLNAETIGDRFGTINAVFPSFTVPEVTIEKIRALFPAAITIALLAGIESLLSAVVADGMTGSHHKSNTELIGQGAANILSGFFGCIPATGAIARTATNVRAGGVTPLSGITHAVFLCLFILFFSFLIEIIPMAALAGVLLVVSVDMMGIKNMANLLSSPKSDVVVLLTTFILTIVIDLTAAVQVGVVLAALLFMKRMSDVTSMGKINFDVSEKTAKNIADPDATSNKEIPEGVEVYEINGPFFFGVADMLINTLEHIGKTPKVFILRMRNVPAIDATGEHALENFYNTCKKAGTQLVLSGVNPAPYATLKKMHFIEMIGEENITNHIDKALIRTREILKELE</sequence>
<dbReference type="GO" id="GO:0016020">
    <property type="term" value="C:membrane"/>
    <property type="evidence" value="ECO:0007669"/>
    <property type="project" value="UniProtKB-SubCell"/>
</dbReference>
<feature type="transmembrane region" description="Helical" evidence="5">
    <location>
        <begin position="27"/>
        <end position="47"/>
    </location>
</feature>
<keyword evidence="7" id="KW-1185">Reference proteome</keyword>
<evidence type="ECO:0000256" key="4">
    <source>
        <dbReference type="ARBA" id="ARBA00023136"/>
    </source>
</evidence>
<feature type="transmembrane region" description="Helical" evidence="5">
    <location>
        <begin position="125"/>
        <end position="146"/>
    </location>
</feature>